<feature type="modified residue" description="4-aspartylphosphate" evidence="5">
    <location>
        <position position="525"/>
    </location>
</feature>
<feature type="transmembrane region" description="Helical" evidence="7">
    <location>
        <begin position="95"/>
        <end position="114"/>
    </location>
</feature>
<gene>
    <name evidence="10" type="ORF">AACH00_12955</name>
</gene>
<keyword evidence="11" id="KW-1185">Reference proteome</keyword>
<dbReference type="SMART" id="SM00448">
    <property type="entry name" value="REC"/>
    <property type="match status" value="1"/>
</dbReference>
<protein>
    <recommendedName>
        <fullName evidence="2">histidine kinase</fullName>
        <ecNumber evidence="2">2.7.13.3</ecNumber>
    </recommendedName>
</protein>
<dbReference type="PRINTS" id="PR00344">
    <property type="entry name" value="BCTRLSENSOR"/>
</dbReference>
<dbReference type="Gene3D" id="3.30.565.10">
    <property type="entry name" value="Histidine kinase-like ATPase, C-terminal domain"/>
    <property type="match status" value="1"/>
</dbReference>
<evidence type="ECO:0000313" key="10">
    <source>
        <dbReference type="EMBL" id="MEK8047262.1"/>
    </source>
</evidence>
<dbReference type="InterPro" id="IPR003594">
    <property type="entry name" value="HATPase_dom"/>
</dbReference>
<keyword evidence="3 5" id="KW-0597">Phosphoprotein</keyword>
<dbReference type="RefSeq" id="WP_341399565.1">
    <property type="nucleotide sequence ID" value="NZ_JBBUTI010000008.1"/>
</dbReference>
<feature type="coiled-coil region" evidence="6">
    <location>
        <begin position="205"/>
        <end position="232"/>
    </location>
</feature>
<dbReference type="InterPro" id="IPR011006">
    <property type="entry name" value="CheY-like_superfamily"/>
</dbReference>
<keyword evidence="6" id="KW-0175">Coiled coil</keyword>
<name>A0ABU9C5U8_9BURK</name>
<accession>A0ABU9C5U8</accession>
<feature type="transmembrane region" description="Helical" evidence="7">
    <location>
        <begin position="68"/>
        <end position="88"/>
    </location>
</feature>
<sequence length="596" mass="63744">MPDAPTGDSPPLSFTSIKTLLGDVLTGRADQLPEGDVQRLVADTLVLVGCLAAAMYLFTVLFMPMVSVPVRVMSGVLVVVPFLLRMVVVRFDHGVTVPLIMGVLMALGVVWVLSVGSVRTAHVSFFMLPLVFVGFLLGARMAWALLICVGGLLAVLAWLTAASPPVTFGAYAQAWVQFQFCAIVTVCALTLRRYLGQAHRQALRERDLRERSAEHQQALEAARQAADEANRAKTAFLANISHEIRTPMSAVIGLTDLALRSDDPAIVQEHVRRAHVAARGLLSLLNDVLDMSRIEAGKLTLEAGQFDLRGLVTDLHEMLEHRTDASLVSLRCEVDADVPAEAVGDPLRLHQVLLNLLSNALKFTPSGHVLLRVRALEPGVLRFEVQDTGVGMDAATLALAFDAFGQADASIARRHGGTGLGLTIARHLVRLMDAELQVCSSPGKGSTFWFDLPQPRTVSPAVLPPPPPPRLRAGARVLLVEDNETNQIIGEALLRQLGLEPVLATSGEQALALLAVEAVDAVLMDIQMPGMDGLTTTRRLRAGGGAQAALPVIAMTAHALAEEREASIAAGMNDHLSKPVTLHALAEALARVLPAD</sequence>
<dbReference type="PROSITE" id="PS50110">
    <property type="entry name" value="RESPONSE_REGULATORY"/>
    <property type="match status" value="1"/>
</dbReference>
<dbReference type="CDD" id="cd00082">
    <property type="entry name" value="HisKA"/>
    <property type="match status" value="1"/>
</dbReference>
<evidence type="ECO:0000256" key="3">
    <source>
        <dbReference type="ARBA" id="ARBA00022553"/>
    </source>
</evidence>
<comment type="caution">
    <text evidence="10">The sequence shown here is derived from an EMBL/GenBank/DDBJ whole genome shotgun (WGS) entry which is preliminary data.</text>
</comment>
<proteinExistence type="predicted"/>
<feature type="transmembrane region" description="Helical" evidence="7">
    <location>
        <begin position="174"/>
        <end position="195"/>
    </location>
</feature>
<dbReference type="InterPro" id="IPR001789">
    <property type="entry name" value="Sig_transdc_resp-reg_receiver"/>
</dbReference>
<comment type="catalytic activity">
    <reaction evidence="1">
        <text>ATP + protein L-histidine = ADP + protein N-phospho-L-histidine.</text>
        <dbReference type="EC" id="2.7.13.3"/>
    </reaction>
</comment>
<dbReference type="PANTHER" id="PTHR45339">
    <property type="entry name" value="HYBRID SIGNAL TRANSDUCTION HISTIDINE KINASE J"/>
    <property type="match status" value="1"/>
</dbReference>
<evidence type="ECO:0000256" key="1">
    <source>
        <dbReference type="ARBA" id="ARBA00000085"/>
    </source>
</evidence>
<dbReference type="Gene3D" id="1.10.287.130">
    <property type="match status" value="1"/>
</dbReference>
<dbReference type="PROSITE" id="PS50109">
    <property type="entry name" value="HIS_KIN"/>
    <property type="match status" value="1"/>
</dbReference>
<dbReference type="EC" id="2.7.13.3" evidence="2"/>
<dbReference type="InterPro" id="IPR004358">
    <property type="entry name" value="Sig_transdc_His_kin-like_C"/>
</dbReference>
<dbReference type="Pfam" id="PF00512">
    <property type="entry name" value="HisKA"/>
    <property type="match status" value="1"/>
</dbReference>
<dbReference type="Pfam" id="PF02518">
    <property type="entry name" value="HATPase_c"/>
    <property type="match status" value="1"/>
</dbReference>
<evidence type="ECO:0000256" key="4">
    <source>
        <dbReference type="ARBA" id="ARBA00023012"/>
    </source>
</evidence>
<keyword evidence="4" id="KW-0902">Two-component regulatory system</keyword>
<dbReference type="InterPro" id="IPR005467">
    <property type="entry name" value="His_kinase_dom"/>
</dbReference>
<dbReference type="SUPFAM" id="SSF55874">
    <property type="entry name" value="ATPase domain of HSP90 chaperone/DNA topoisomerase II/histidine kinase"/>
    <property type="match status" value="1"/>
</dbReference>
<feature type="transmembrane region" description="Helical" evidence="7">
    <location>
        <begin position="120"/>
        <end position="137"/>
    </location>
</feature>
<dbReference type="InterPro" id="IPR003661">
    <property type="entry name" value="HisK_dim/P_dom"/>
</dbReference>
<dbReference type="InterPro" id="IPR036890">
    <property type="entry name" value="HATPase_C_sf"/>
</dbReference>
<dbReference type="CDD" id="cd16922">
    <property type="entry name" value="HATPase_EvgS-ArcB-TorS-like"/>
    <property type="match status" value="1"/>
</dbReference>
<keyword evidence="7" id="KW-1133">Transmembrane helix</keyword>
<organism evidence="10 11">
    <name type="scientific">Ideonella margarita</name>
    <dbReference type="NCBI Taxonomy" id="2984191"/>
    <lineage>
        <taxon>Bacteria</taxon>
        <taxon>Pseudomonadati</taxon>
        <taxon>Pseudomonadota</taxon>
        <taxon>Betaproteobacteria</taxon>
        <taxon>Burkholderiales</taxon>
        <taxon>Sphaerotilaceae</taxon>
        <taxon>Ideonella</taxon>
    </lineage>
</organism>
<dbReference type="EMBL" id="JBBUTI010000008">
    <property type="protein sequence ID" value="MEK8047262.1"/>
    <property type="molecule type" value="Genomic_DNA"/>
</dbReference>
<reference evidence="10 11" key="1">
    <citation type="submission" date="2024-04" db="EMBL/GenBank/DDBJ databases">
        <title>Novel species of the genus Ideonella isolated from streams.</title>
        <authorList>
            <person name="Lu H."/>
        </authorList>
    </citation>
    <scope>NUCLEOTIDE SEQUENCE [LARGE SCALE GENOMIC DNA]</scope>
    <source>
        <strain evidence="10 11">LYT19W</strain>
    </source>
</reference>
<dbReference type="Proteomes" id="UP001379945">
    <property type="component" value="Unassembled WGS sequence"/>
</dbReference>
<dbReference type="InterPro" id="IPR036097">
    <property type="entry name" value="HisK_dim/P_sf"/>
</dbReference>
<keyword evidence="10" id="KW-0547">Nucleotide-binding</keyword>
<keyword evidence="10" id="KW-0067">ATP-binding</keyword>
<dbReference type="PANTHER" id="PTHR45339:SF1">
    <property type="entry name" value="HYBRID SIGNAL TRANSDUCTION HISTIDINE KINASE J"/>
    <property type="match status" value="1"/>
</dbReference>
<feature type="transmembrane region" description="Helical" evidence="7">
    <location>
        <begin position="40"/>
        <end position="62"/>
    </location>
</feature>
<evidence type="ECO:0000313" key="11">
    <source>
        <dbReference type="Proteomes" id="UP001379945"/>
    </source>
</evidence>
<dbReference type="Pfam" id="PF00072">
    <property type="entry name" value="Response_reg"/>
    <property type="match status" value="1"/>
</dbReference>
<evidence type="ECO:0000256" key="5">
    <source>
        <dbReference type="PROSITE-ProRule" id="PRU00169"/>
    </source>
</evidence>
<dbReference type="SUPFAM" id="SSF52172">
    <property type="entry name" value="CheY-like"/>
    <property type="match status" value="1"/>
</dbReference>
<evidence type="ECO:0000259" key="9">
    <source>
        <dbReference type="PROSITE" id="PS50110"/>
    </source>
</evidence>
<evidence type="ECO:0000256" key="6">
    <source>
        <dbReference type="SAM" id="Coils"/>
    </source>
</evidence>
<feature type="domain" description="Response regulatory" evidence="9">
    <location>
        <begin position="476"/>
        <end position="593"/>
    </location>
</feature>
<dbReference type="CDD" id="cd17546">
    <property type="entry name" value="REC_hyHK_CKI1_RcsC-like"/>
    <property type="match status" value="1"/>
</dbReference>
<feature type="domain" description="Histidine kinase" evidence="8">
    <location>
        <begin position="239"/>
        <end position="456"/>
    </location>
</feature>
<dbReference type="SUPFAM" id="SSF47384">
    <property type="entry name" value="Homodimeric domain of signal transducing histidine kinase"/>
    <property type="match status" value="1"/>
</dbReference>
<evidence type="ECO:0000256" key="2">
    <source>
        <dbReference type="ARBA" id="ARBA00012438"/>
    </source>
</evidence>
<evidence type="ECO:0000259" key="8">
    <source>
        <dbReference type="PROSITE" id="PS50109"/>
    </source>
</evidence>
<keyword evidence="7" id="KW-0812">Transmembrane</keyword>
<dbReference type="Gene3D" id="3.40.50.2300">
    <property type="match status" value="1"/>
</dbReference>
<evidence type="ECO:0000256" key="7">
    <source>
        <dbReference type="SAM" id="Phobius"/>
    </source>
</evidence>
<dbReference type="SMART" id="SM00387">
    <property type="entry name" value="HATPase_c"/>
    <property type="match status" value="1"/>
</dbReference>
<keyword evidence="7" id="KW-0472">Membrane</keyword>
<dbReference type="SMART" id="SM00388">
    <property type="entry name" value="HisKA"/>
    <property type="match status" value="1"/>
</dbReference>
<dbReference type="GO" id="GO:0005524">
    <property type="term" value="F:ATP binding"/>
    <property type="evidence" value="ECO:0007669"/>
    <property type="project" value="UniProtKB-KW"/>
</dbReference>